<evidence type="ECO:0000313" key="2">
    <source>
        <dbReference type="WBParaSite" id="ACRNAN_Path_517.g1959.t1"/>
    </source>
</evidence>
<dbReference type="Proteomes" id="UP000887540">
    <property type="component" value="Unplaced"/>
</dbReference>
<name>A0A914C857_9BILA</name>
<sequence length="78" mass="9330">MAWDQFLRRLLNDPRVIQKMSDHHLMRSAARTSISLFYRAYEVLEKAAPFRIGAMNRRIDKFNSLFQEEYRKALGKKP</sequence>
<dbReference type="WBParaSite" id="ACRNAN_Path_517.g1959.t1">
    <property type="protein sequence ID" value="ACRNAN_Path_517.g1959.t1"/>
    <property type="gene ID" value="ACRNAN_Path_517.g1959"/>
</dbReference>
<reference evidence="2" key="1">
    <citation type="submission" date="2022-11" db="UniProtKB">
        <authorList>
            <consortium name="WormBaseParasite"/>
        </authorList>
    </citation>
    <scope>IDENTIFICATION</scope>
</reference>
<organism evidence="1 2">
    <name type="scientific">Acrobeloides nanus</name>
    <dbReference type="NCBI Taxonomy" id="290746"/>
    <lineage>
        <taxon>Eukaryota</taxon>
        <taxon>Metazoa</taxon>
        <taxon>Ecdysozoa</taxon>
        <taxon>Nematoda</taxon>
        <taxon>Chromadorea</taxon>
        <taxon>Rhabditida</taxon>
        <taxon>Tylenchina</taxon>
        <taxon>Cephalobomorpha</taxon>
        <taxon>Cephaloboidea</taxon>
        <taxon>Cephalobidae</taxon>
        <taxon>Acrobeloides</taxon>
    </lineage>
</organism>
<protein>
    <submittedName>
        <fullName evidence="2">Uncharacterized protein</fullName>
    </submittedName>
</protein>
<proteinExistence type="predicted"/>
<accession>A0A914C857</accession>
<evidence type="ECO:0000313" key="1">
    <source>
        <dbReference type="Proteomes" id="UP000887540"/>
    </source>
</evidence>
<keyword evidence="1" id="KW-1185">Reference proteome</keyword>
<dbReference type="AlphaFoldDB" id="A0A914C857"/>